<dbReference type="EnsemblMetazoa" id="GPPI042405-RA">
    <property type="protein sequence ID" value="GPPI042405-PA"/>
    <property type="gene ID" value="GPPI042405"/>
</dbReference>
<protein>
    <submittedName>
        <fullName evidence="1">Uncharacterized protein</fullName>
    </submittedName>
</protein>
<accession>A0A1B0BW60</accession>
<dbReference type="AlphaFoldDB" id="A0A1B0BW60"/>
<dbReference type="EMBL" id="JXJN01021614">
    <property type="status" value="NOT_ANNOTATED_CDS"/>
    <property type="molecule type" value="Genomic_DNA"/>
</dbReference>
<dbReference type="Proteomes" id="UP000092460">
    <property type="component" value="Unassembled WGS sequence"/>
</dbReference>
<name>A0A1B0BW60_9MUSC</name>
<evidence type="ECO:0000313" key="2">
    <source>
        <dbReference type="Proteomes" id="UP000092460"/>
    </source>
</evidence>
<reference evidence="1" key="2">
    <citation type="submission" date="2020-05" db="UniProtKB">
        <authorList>
            <consortium name="EnsemblMetazoa"/>
        </authorList>
    </citation>
    <scope>IDENTIFICATION</scope>
    <source>
        <strain evidence="1">IAEA</strain>
    </source>
</reference>
<dbReference type="EMBL" id="JXJN01021613">
    <property type="status" value="NOT_ANNOTATED_CDS"/>
    <property type="molecule type" value="Genomic_DNA"/>
</dbReference>
<reference evidence="2" key="1">
    <citation type="submission" date="2015-01" db="EMBL/GenBank/DDBJ databases">
        <authorList>
            <person name="Aksoy S."/>
            <person name="Warren W."/>
            <person name="Wilson R.K."/>
        </authorList>
    </citation>
    <scope>NUCLEOTIDE SEQUENCE [LARGE SCALE GENOMIC DNA]</scope>
    <source>
        <strain evidence="2">IAEA</strain>
    </source>
</reference>
<evidence type="ECO:0000313" key="1">
    <source>
        <dbReference type="EnsemblMetazoa" id="GPPI042405-PA"/>
    </source>
</evidence>
<proteinExistence type="predicted"/>
<keyword evidence="2" id="KW-1185">Reference proteome</keyword>
<organism evidence="1 2">
    <name type="scientific">Glossina palpalis gambiensis</name>
    <dbReference type="NCBI Taxonomy" id="67801"/>
    <lineage>
        <taxon>Eukaryota</taxon>
        <taxon>Metazoa</taxon>
        <taxon>Ecdysozoa</taxon>
        <taxon>Arthropoda</taxon>
        <taxon>Hexapoda</taxon>
        <taxon>Insecta</taxon>
        <taxon>Pterygota</taxon>
        <taxon>Neoptera</taxon>
        <taxon>Endopterygota</taxon>
        <taxon>Diptera</taxon>
        <taxon>Brachycera</taxon>
        <taxon>Muscomorpha</taxon>
        <taxon>Hippoboscoidea</taxon>
        <taxon>Glossinidae</taxon>
        <taxon>Glossina</taxon>
    </lineage>
</organism>
<sequence length="163" mass="17585">MAAATKLSQLKFLLVSHAQYSVALEDCVLLKGAKPANLNVSSTANEEVETSSVACRQSPLAPVLIVIPAVQKEGTQDKEQQVFASIDLLTVDLVELISPKSPISLSSCGNLLAFIGVQARQKDMTVPVKQNSLATNEATKNSRCEFTTACYLSISNDWKLFLK</sequence>
<dbReference type="VEuPathDB" id="VectorBase:GPPI042405"/>